<keyword evidence="9" id="KW-1185">Reference proteome</keyword>
<evidence type="ECO:0000256" key="1">
    <source>
        <dbReference type="ARBA" id="ARBA00004651"/>
    </source>
</evidence>
<feature type="transmembrane region" description="Helical" evidence="6">
    <location>
        <begin position="290"/>
        <end position="308"/>
    </location>
</feature>
<dbReference type="PROSITE" id="PS50850">
    <property type="entry name" value="MFS"/>
    <property type="match status" value="1"/>
</dbReference>
<gene>
    <name evidence="8" type="ORF">GGR38_003576</name>
</gene>
<feature type="transmembrane region" description="Helical" evidence="6">
    <location>
        <begin position="345"/>
        <end position="368"/>
    </location>
</feature>
<evidence type="ECO:0000313" key="8">
    <source>
        <dbReference type="EMBL" id="MBB3956610.1"/>
    </source>
</evidence>
<dbReference type="InterPro" id="IPR020846">
    <property type="entry name" value="MFS_dom"/>
</dbReference>
<dbReference type="SUPFAM" id="SSF103473">
    <property type="entry name" value="MFS general substrate transporter"/>
    <property type="match status" value="1"/>
</dbReference>
<feature type="transmembrane region" description="Helical" evidence="6">
    <location>
        <begin position="152"/>
        <end position="173"/>
    </location>
</feature>
<keyword evidence="4 6" id="KW-1133">Transmembrane helix</keyword>
<evidence type="ECO:0000256" key="6">
    <source>
        <dbReference type="SAM" id="Phobius"/>
    </source>
</evidence>
<dbReference type="GO" id="GO:0022857">
    <property type="term" value="F:transmembrane transporter activity"/>
    <property type="evidence" value="ECO:0007669"/>
    <property type="project" value="InterPro"/>
</dbReference>
<evidence type="ECO:0000256" key="2">
    <source>
        <dbReference type="ARBA" id="ARBA00022475"/>
    </source>
</evidence>
<dbReference type="PANTHER" id="PTHR43124">
    <property type="entry name" value="PURINE EFFLUX PUMP PBUE"/>
    <property type="match status" value="1"/>
</dbReference>
<dbReference type="RefSeq" id="WP_183627479.1">
    <property type="nucleotide sequence ID" value="NZ_JACIDX010000015.1"/>
</dbReference>
<evidence type="ECO:0000313" key="9">
    <source>
        <dbReference type="Proteomes" id="UP000548867"/>
    </source>
</evidence>
<dbReference type="Gene3D" id="1.20.1250.20">
    <property type="entry name" value="MFS general substrate transporter like domains"/>
    <property type="match status" value="2"/>
</dbReference>
<organism evidence="8 9">
    <name type="scientific">Novosphingobium sediminicola</name>
    <dbReference type="NCBI Taxonomy" id="563162"/>
    <lineage>
        <taxon>Bacteria</taxon>
        <taxon>Pseudomonadati</taxon>
        <taxon>Pseudomonadota</taxon>
        <taxon>Alphaproteobacteria</taxon>
        <taxon>Sphingomonadales</taxon>
        <taxon>Sphingomonadaceae</taxon>
        <taxon>Novosphingobium</taxon>
    </lineage>
</organism>
<evidence type="ECO:0000256" key="4">
    <source>
        <dbReference type="ARBA" id="ARBA00022989"/>
    </source>
</evidence>
<proteinExistence type="predicted"/>
<keyword evidence="2" id="KW-1003">Cell membrane</keyword>
<reference evidence="8 9" key="1">
    <citation type="submission" date="2020-08" db="EMBL/GenBank/DDBJ databases">
        <title>Genomic Encyclopedia of Type Strains, Phase IV (KMG-IV): sequencing the most valuable type-strain genomes for metagenomic binning, comparative biology and taxonomic classification.</title>
        <authorList>
            <person name="Goeker M."/>
        </authorList>
    </citation>
    <scope>NUCLEOTIDE SEQUENCE [LARGE SCALE GENOMIC DNA]</scope>
    <source>
        <strain evidence="8 9">DSM 27057</strain>
    </source>
</reference>
<name>A0A7W6CJJ0_9SPHN</name>
<comment type="subcellular location">
    <subcellularLocation>
        <location evidence="1">Cell membrane</location>
        <topology evidence="1">Multi-pass membrane protein</topology>
    </subcellularLocation>
</comment>
<feature type="transmembrane region" description="Helical" evidence="6">
    <location>
        <begin position="314"/>
        <end position="333"/>
    </location>
</feature>
<dbReference type="PANTHER" id="PTHR43124:SF3">
    <property type="entry name" value="CHLORAMPHENICOL EFFLUX PUMP RV0191"/>
    <property type="match status" value="1"/>
</dbReference>
<dbReference type="EMBL" id="JACIDX010000015">
    <property type="protein sequence ID" value="MBB3956610.1"/>
    <property type="molecule type" value="Genomic_DNA"/>
</dbReference>
<feature type="transmembrane region" description="Helical" evidence="6">
    <location>
        <begin position="179"/>
        <end position="197"/>
    </location>
</feature>
<dbReference type="Proteomes" id="UP000548867">
    <property type="component" value="Unassembled WGS sequence"/>
</dbReference>
<feature type="domain" description="Major facilitator superfamily (MFS) profile" evidence="7">
    <location>
        <begin position="20"/>
        <end position="404"/>
    </location>
</feature>
<sequence>MSAPDPNAATRRGAAYQIWVVGLLSLNFGIVFFDRNAPNFLMPFIQHDLGFSNKAVGLLSSALSLTWAIAGFVVGGLSDRMGKQKIVVVWASLAFCLCSFVSGAAGSFMVLFAARLLMGVAEGGIMPVSHAMIVEEVAPARRGMAMGIGQNLGSNLLGSFVAPLVLVWIANTWGWREGFYLAALPGIVTAALIAFTLREPPREAHEHAERPKVTMREAFGNRNVILCAAIAVLLVSYLVVCWAFMPLYLTKVRAMAPETMSWMMAVLGISAGLGSFLVPAISDAIGRKPVMIGFSALGMLLPLGALYYTGGSWGLAAIFFFGWGLNGLFPMFMATIPSESVDPRLAATLTGMVMGAGEVLGGVLSPFVAGAAADVWGLGAPLWIMLGLTVAATVLALGLLESAPAVLARRGR</sequence>
<feature type="transmembrane region" description="Helical" evidence="6">
    <location>
        <begin position="14"/>
        <end position="34"/>
    </location>
</feature>
<feature type="transmembrane region" description="Helical" evidence="6">
    <location>
        <begin position="55"/>
        <end position="75"/>
    </location>
</feature>
<dbReference type="AlphaFoldDB" id="A0A7W6CJJ0"/>
<feature type="transmembrane region" description="Helical" evidence="6">
    <location>
        <begin position="224"/>
        <end position="248"/>
    </location>
</feature>
<dbReference type="InterPro" id="IPR050189">
    <property type="entry name" value="MFS_Efflux_Transporters"/>
</dbReference>
<dbReference type="GO" id="GO:0005886">
    <property type="term" value="C:plasma membrane"/>
    <property type="evidence" value="ECO:0007669"/>
    <property type="project" value="UniProtKB-SubCell"/>
</dbReference>
<feature type="transmembrane region" description="Helical" evidence="6">
    <location>
        <begin position="260"/>
        <end position="278"/>
    </location>
</feature>
<feature type="transmembrane region" description="Helical" evidence="6">
    <location>
        <begin position="87"/>
        <end position="112"/>
    </location>
</feature>
<feature type="transmembrane region" description="Helical" evidence="6">
    <location>
        <begin position="380"/>
        <end position="400"/>
    </location>
</feature>
<keyword evidence="3 6" id="KW-0812">Transmembrane</keyword>
<evidence type="ECO:0000256" key="3">
    <source>
        <dbReference type="ARBA" id="ARBA00022692"/>
    </source>
</evidence>
<dbReference type="InterPro" id="IPR036259">
    <property type="entry name" value="MFS_trans_sf"/>
</dbReference>
<dbReference type="InterPro" id="IPR011701">
    <property type="entry name" value="MFS"/>
</dbReference>
<protein>
    <submittedName>
        <fullName evidence="8">Putative MFS family arabinose efflux permease</fullName>
    </submittedName>
</protein>
<dbReference type="Pfam" id="PF07690">
    <property type="entry name" value="MFS_1"/>
    <property type="match status" value="1"/>
</dbReference>
<accession>A0A7W6CJJ0</accession>
<comment type="caution">
    <text evidence="8">The sequence shown here is derived from an EMBL/GenBank/DDBJ whole genome shotgun (WGS) entry which is preliminary data.</text>
</comment>
<evidence type="ECO:0000259" key="7">
    <source>
        <dbReference type="PROSITE" id="PS50850"/>
    </source>
</evidence>
<evidence type="ECO:0000256" key="5">
    <source>
        <dbReference type="ARBA" id="ARBA00023136"/>
    </source>
</evidence>
<keyword evidence="5 6" id="KW-0472">Membrane</keyword>